<dbReference type="SUPFAM" id="SSF141868">
    <property type="entry name" value="EAL domain-like"/>
    <property type="match status" value="1"/>
</dbReference>
<accession>A0A3A3ZMP0</accession>
<feature type="region of interest" description="Disordered" evidence="1">
    <location>
        <begin position="1"/>
        <end position="22"/>
    </location>
</feature>
<dbReference type="RefSeq" id="WP_119948892.1">
    <property type="nucleotide sequence ID" value="NZ_QZEZ01000001.1"/>
</dbReference>
<dbReference type="InterPro" id="IPR052155">
    <property type="entry name" value="Biofilm_reg_signaling"/>
</dbReference>
<dbReference type="SMART" id="SM00052">
    <property type="entry name" value="EAL"/>
    <property type="match status" value="1"/>
</dbReference>
<dbReference type="PROSITE" id="PS50883">
    <property type="entry name" value="EAL"/>
    <property type="match status" value="1"/>
</dbReference>
<dbReference type="InterPro" id="IPR029787">
    <property type="entry name" value="Nucleotide_cyclase"/>
</dbReference>
<dbReference type="InterPro" id="IPR000160">
    <property type="entry name" value="GGDEF_dom"/>
</dbReference>
<dbReference type="Pfam" id="PF01590">
    <property type="entry name" value="GAF"/>
    <property type="match status" value="1"/>
</dbReference>
<dbReference type="SUPFAM" id="SSF55073">
    <property type="entry name" value="Nucleotide cyclase"/>
    <property type="match status" value="2"/>
</dbReference>
<feature type="domain" description="GGDEF" evidence="3">
    <location>
        <begin position="1000"/>
        <end position="1120"/>
    </location>
</feature>
<evidence type="ECO:0000313" key="4">
    <source>
        <dbReference type="EMBL" id="RJK97965.1"/>
    </source>
</evidence>
<reference evidence="4 5" key="1">
    <citation type="submission" date="2018-09" db="EMBL/GenBank/DDBJ databases">
        <title>YIM 75000 draft genome.</title>
        <authorList>
            <person name="Tang S."/>
            <person name="Feng Y."/>
        </authorList>
    </citation>
    <scope>NUCLEOTIDE SEQUENCE [LARGE SCALE GENOMIC DNA]</scope>
    <source>
        <strain evidence="4 5">YIM 75000</strain>
    </source>
</reference>
<dbReference type="EMBL" id="QZEZ01000001">
    <property type="protein sequence ID" value="RJK97965.1"/>
    <property type="molecule type" value="Genomic_DNA"/>
</dbReference>
<feature type="domain" description="GGDEF" evidence="3">
    <location>
        <begin position="388"/>
        <end position="519"/>
    </location>
</feature>
<comment type="caution">
    <text evidence="4">The sequence shown here is derived from an EMBL/GenBank/DDBJ whole genome shotgun (WGS) entry which is preliminary data.</text>
</comment>
<keyword evidence="5" id="KW-1185">Reference proteome</keyword>
<organism evidence="4 5">
    <name type="scientific">Vallicoccus soli</name>
    <dbReference type="NCBI Taxonomy" id="2339232"/>
    <lineage>
        <taxon>Bacteria</taxon>
        <taxon>Bacillati</taxon>
        <taxon>Actinomycetota</taxon>
        <taxon>Actinomycetes</taxon>
        <taxon>Motilibacterales</taxon>
        <taxon>Vallicoccaceae</taxon>
        <taxon>Vallicoccus</taxon>
    </lineage>
</organism>
<dbReference type="NCBIfam" id="TIGR00254">
    <property type="entry name" value="GGDEF"/>
    <property type="match status" value="2"/>
</dbReference>
<dbReference type="Gene3D" id="3.20.20.450">
    <property type="entry name" value="EAL domain"/>
    <property type="match status" value="1"/>
</dbReference>
<dbReference type="Pfam" id="PF00990">
    <property type="entry name" value="GGDEF"/>
    <property type="match status" value="2"/>
</dbReference>
<evidence type="ECO:0000313" key="5">
    <source>
        <dbReference type="Proteomes" id="UP000265614"/>
    </source>
</evidence>
<dbReference type="InterPro" id="IPR035919">
    <property type="entry name" value="EAL_sf"/>
</dbReference>
<dbReference type="Gene3D" id="3.30.70.270">
    <property type="match status" value="2"/>
</dbReference>
<dbReference type="AlphaFoldDB" id="A0A3A3ZMP0"/>
<protein>
    <submittedName>
        <fullName evidence="4">EAL domain-containing protein</fullName>
    </submittedName>
</protein>
<dbReference type="Pfam" id="PF00563">
    <property type="entry name" value="EAL"/>
    <property type="match status" value="1"/>
</dbReference>
<dbReference type="InterPro" id="IPR029016">
    <property type="entry name" value="GAF-like_dom_sf"/>
</dbReference>
<dbReference type="SUPFAM" id="SSF55781">
    <property type="entry name" value="GAF domain-like"/>
    <property type="match status" value="3"/>
</dbReference>
<dbReference type="Gene3D" id="3.30.450.40">
    <property type="match status" value="3"/>
</dbReference>
<dbReference type="PROSITE" id="PS50887">
    <property type="entry name" value="GGDEF"/>
    <property type="match status" value="2"/>
</dbReference>
<evidence type="ECO:0000256" key="1">
    <source>
        <dbReference type="SAM" id="MobiDB-lite"/>
    </source>
</evidence>
<dbReference type="InterPro" id="IPR043128">
    <property type="entry name" value="Rev_trsase/Diguanyl_cyclase"/>
</dbReference>
<dbReference type="CDD" id="cd01949">
    <property type="entry name" value="GGDEF"/>
    <property type="match status" value="2"/>
</dbReference>
<dbReference type="InterPro" id="IPR003018">
    <property type="entry name" value="GAF"/>
</dbReference>
<feature type="domain" description="EAL" evidence="2">
    <location>
        <begin position="528"/>
        <end position="788"/>
    </location>
</feature>
<evidence type="ECO:0000259" key="2">
    <source>
        <dbReference type="PROSITE" id="PS50883"/>
    </source>
</evidence>
<dbReference type="CDD" id="cd01948">
    <property type="entry name" value="EAL"/>
    <property type="match status" value="1"/>
</dbReference>
<name>A0A3A3ZMP0_9ACTN</name>
<dbReference type="InterPro" id="IPR001633">
    <property type="entry name" value="EAL_dom"/>
</dbReference>
<sequence length="1120" mass="116994">MPLHDDAPRTPGDPEPLPGLHRDRDGLVRAAVRHARRLEVLLQLGLLGERGAEELDDIAALAAAVAGAPSAAVSIALPERVVFAGRHGLPGGRRLDVPETSVPCAHVVAGRAAVRVVDATLDPYWESTELVVAGALRGYAGHPVVVEDQVLASLCVLGDQPLDLPPEAHRRLAALARQVSDLLTLRLRVQDLQDDREQLHSERGLLHQLNAGQPVGEVLRLLAAQVVEGQEGAAALVLRVLGGRLRVAAAHGLGPVERAVLDDLPATPVGGPLGEAAQRGVPVDTAGLAEDYPALGHRLRAARAVPVLGPSGAVLGVLALLTRQERVEPRAGARLLAAASLAGLALRREESEGARGQGGERLRDALTGLLTRVGFLSAAVEAVRGVPGPHALLCLDLDRLAVVNDSLGHQHGDALLAVVAERLRETVRASDLVGRLGGDEFAVLCPGLDAAAAAEVARRLAADVARPVPLAGSPVAVTASVGVAAADATDDLVAVLRAAEHAVVAAKAGGRGRVALADPEAASAAQESNLLELDLRRLLDGGAPGAQLRLVYQPQVDLADGRVSGLEALLRWDHPARGAVPPDQFIAVAEDAGLMPVLGDHVLREALEQHRRWQEEGAPWAASVVWVNVSGRQLEERGFAARVARALADHQVDAERLGLEITESVVTGRTPTARRELAALRGLGVRLAVDDFGTGFSNLALLRGAPLDVVKVDRSLVAGMGRDRDGARLVDAVLGLARAFDLEVVAEGVETAEQLDALVDRACTSAQGYLLGRPVPAGELVAPPAVPARGGASEQAAPPAVPGAPPVFADFRSAAAAVLRLLRDEVGMDLWAVCRASGDDQVVLLAEREAGSAYGFAEGDALPWQSSLCRRMLHGTAPKVAPRVEEVPAYATAGNRSLLPIAAYVGMPLHDHRGDVFGTLCGFDAREQPERLREAEPRIELLARLLSTLLARELAQDELARRLERAEADAARDPLTGLANRRGWADVLAREEARCRRYGGPASVVVLDLDALKEVNDTQGHAAGDDLLRRTARVLRGTARSVDLVARLGGDEFGVLSVQADGAGVDAEVRRLGAALDEAGVVASIGCAARGAGGTLADAWAAADAAMYAQKRARGGRAAG</sequence>
<dbReference type="SMART" id="SM00267">
    <property type="entry name" value="GGDEF"/>
    <property type="match status" value="2"/>
</dbReference>
<dbReference type="OrthoDB" id="23692at2"/>
<dbReference type="PANTHER" id="PTHR44757:SF2">
    <property type="entry name" value="BIOFILM ARCHITECTURE MAINTENANCE PROTEIN MBAA"/>
    <property type="match status" value="1"/>
</dbReference>
<dbReference type="SMART" id="SM00065">
    <property type="entry name" value="GAF"/>
    <property type="match status" value="2"/>
</dbReference>
<proteinExistence type="predicted"/>
<dbReference type="Proteomes" id="UP000265614">
    <property type="component" value="Unassembled WGS sequence"/>
</dbReference>
<evidence type="ECO:0000259" key="3">
    <source>
        <dbReference type="PROSITE" id="PS50887"/>
    </source>
</evidence>
<gene>
    <name evidence="4" type="ORF">D5H78_03120</name>
</gene>
<dbReference type="PANTHER" id="PTHR44757">
    <property type="entry name" value="DIGUANYLATE CYCLASE DGCP"/>
    <property type="match status" value="1"/>
</dbReference>